<sequence>MDGGSMDSGDFRRAEVVHGEEERGRSWCGGESMQKKEEGWSPSSSQGLVASSSQGLVASSSQGQVSIFVAGAGRIFVVEAGLHLRCKGWSHLHPRLQILNCRRR</sequence>
<accession>A0A9P0ZAD0</accession>
<evidence type="ECO:0000256" key="1">
    <source>
        <dbReference type="SAM" id="MobiDB-lite"/>
    </source>
</evidence>
<evidence type="ECO:0000313" key="3">
    <source>
        <dbReference type="Proteomes" id="UP001152484"/>
    </source>
</evidence>
<proteinExistence type="predicted"/>
<organism evidence="2 3">
    <name type="scientific">Cuscuta europaea</name>
    <name type="common">European dodder</name>
    <dbReference type="NCBI Taxonomy" id="41803"/>
    <lineage>
        <taxon>Eukaryota</taxon>
        <taxon>Viridiplantae</taxon>
        <taxon>Streptophyta</taxon>
        <taxon>Embryophyta</taxon>
        <taxon>Tracheophyta</taxon>
        <taxon>Spermatophyta</taxon>
        <taxon>Magnoliopsida</taxon>
        <taxon>eudicotyledons</taxon>
        <taxon>Gunneridae</taxon>
        <taxon>Pentapetalae</taxon>
        <taxon>asterids</taxon>
        <taxon>lamiids</taxon>
        <taxon>Solanales</taxon>
        <taxon>Convolvulaceae</taxon>
        <taxon>Cuscuteae</taxon>
        <taxon>Cuscuta</taxon>
        <taxon>Cuscuta subgen. Cuscuta</taxon>
    </lineage>
</organism>
<comment type="caution">
    <text evidence="2">The sequence shown here is derived from an EMBL/GenBank/DDBJ whole genome shotgun (WGS) entry which is preliminary data.</text>
</comment>
<feature type="region of interest" description="Disordered" evidence="1">
    <location>
        <begin position="1"/>
        <end position="53"/>
    </location>
</feature>
<name>A0A9P0ZAD0_CUSEU</name>
<dbReference type="AlphaFoldDB" id="A0A9P0ZAD0"/>
<evidence type="ECO:0000313" key="2">
    <source>
        <dbReference type="EMBL" id="CAH9091745.1"/>
    </source>
</evidence>
<dbReference type="EMBL" id="CAMAPE010000027">
    <property type="protein sequence ID" value="CAH9091745.1"/>
    <property type="molecule type" value="Genomic_DNA"/>
</dbReference>
<keyword evidence="3" id="KW-1185">Reference proteome</keyword>
<feature type="compositionally biased region" description="Basic and acidic residues" evidence="1">
    <location>
        <begin position="9"/>
        <end position="25"/>
    </location>
</feature>
<reference evidence="2" key="1">
    <citation type="submission" date="2022-07" db="EMBL/GenBank/DDBJ databases">
        <authorList>
            <person name="Macas J."/>
            <person name="Novak P."/>
            <person name="Neumann P."/>
        </authorList>
    </citation>
    <scope>NUCLEOTIDE SEQUENCE</scope>
</reference>
<gene>
    <name evidence="2" type="ORF">CEURO_LOCUS11687</name>
</gene>
<feature type="compositionally biased region" description="Low complexity" evidence="1">
    <location>
        <begin position="41"/>
        <end position="53"/>
    </location>
</feature>
<dbReference type="Proteomes" id="UP001152484">
    <property type="component" value="Unassembled WGS sequence"/>
</dbReference>
<protein>
    <submittedName>
        <fullName evidence="2">Uncharacterized protein</fullName>
    </submittedName>
</protein>